<reference evidence="1" key="1">
    <citation type="journal article" date="2023" name="PLoS Negl. Trop. Dis.">
        <title>A genome sequence for Biomphalaria pfeifferi, the major vector snail for the human-infecting parasite Schistosoma mansoni.</title>
        <authorList>
            <person name="Bu L."/>
            <person name="Lu L."/>
            <person name="Laidemitt M.R."/>
            <person name="Zhang S.M."/>
            <person name="Mutuku M."/>
            <person name="Mkoji G."/>
            <person name="Steinauer M."/>
            <person name="Loker E.S."/>
        </authorList>
    </citation>
    <scope>NUCLEOTIDE SEQUENCE</scope>
    <source>
        <strain evidence="1">KasaAsao</strain>
    </source>
</reference>
<accession>A0AAD8BNI1</accession>
<dbReference type="Proteomes" id="UP001233172">
    <property type="component" value="Unassembled WGS sequence"/>
</dbReference>
<dbReference type="InterPro" id="IPR045261">
    <property type="entry name" value="MORC_ATPase"/>
</dbReference>
<dbReference type="GO" id="GO:0016887">
    <property type="term" value="F:ATP hydrolysis activity"/>
    <property type="evidence" value="ECO:0007669"/>
    <property type="project" value="InterPro"/>
</dbReference>
<dbReference type="GO" id="GO:0005634">
    <property type="term" value="C:nucleus"/>
    <property type="evidence" value="ECO:0007669"/>
    <property type="project" value="TreeGrafter"/>
</dbReference>
<dbReference type="AlphaFoldDB" id="A0AAD8BNI1"/>
<sequence length="166" mass="18358">MASVAGIPQSKVNPKFLHSNSTSHVWVFGAVAELIDNAYDPDVNASQLFIDKQDIGGKECLVFQDNGNGMDKEHLYSMLSFGFCEKDQFQKVTHLPIGKYGNGFKSGSMRLGKDALVFTRHKKTAGVGFLSQTYLEAIKADSVVVPILKYSLPDNILFKILHNMDN</sequence>
<comment type="caution">
    <text evidence="1">The sequence shown here is derived from an EMBL/GenBank/DDBJ whole genome shotgun (WGS) entry which is preliminary data.</text>
</comment>
<name>A0AAD8BNI1_BIOPF</name>
<evidence type="ECO:0000313" key="2">
    <source>
        <dbReference type="Proteomes" id="UP001233172"/>
    </source>
</evidence>
<dbReference type="Pfam" id="PF13589">
    <property type="entry name" value="HATPase_c_3"/>
    <property type="match status" value="1"/>
</dbReference>
<dbReference type="InterPro" id="IPR036890">
    <property type="entry name" value="HATPase_C_sf"/>
</dbReference>
<reference evidence="1" key="2">
    <citation type="submission" date="2023-04" db="EMBL/GenBank/DDBJ databases">
        <authorList>
            <person name="Bu L."/>
            <person name="Lu L."/>
            <person name="Laidemitt M.R."/>
            <person name="Zhang S.M."/>
            <person name="Mutuku M."/>
            <person name="Mkoji G."/>
            <person name="Steinauer M."/>
            <person name="Loker E.S."/>
        </authorList>
    </citation>
    <scope>NUCLEOTIDE SEQUENCE</scope>
    <source>
        <strain evidence="1">KasaAsao</strain>
        <tissue evidence="1">Whole Snail</tissue>
    </source>
</reference>
<dbReference type="SUPFAM" id="SSF55874">
    <property type="entry name" value="ATPase domain of HSP90 chaperone/DNA topoisomerase II/histidine kinase"/>
    <property type="match status" value="1"/>
</dbReference>
<gene>
    <name evidence="1" type="ORF">Bpfe_012764</name>
</gene>
<keyword evidence="2" id="KW-1185">Reference proteome</keyword>
<evidence type="ECO:0000313" key="1">
    <source>
        <dbReference type="EMBL" id="KAK0057808.1"/>
    </source>
</evidence>
<dbReference type="Gene3D" id="3.30.565.10">
    <property type="entry name" value="Histidine kinase-like ATPase, C-terminal domain"/>
    <property type="match status" value="1"/>
</dbReference>
<dbReference type="PANTHER" id="PTHR23336:SF76">
    <property type="entry name" value="MORC S5 DOMAIN-CONTAINING PROTEIN"/>
    <property type="match status" value="1"/>
</dbReference>
<proteinExistence type="predicted"/>
<organism evidence="1 2">
    <name type="scientific">Biomphalaria pfeifferi</name>
    <name type="common">Bloodfluke planorb</name>
    <name type="synonym">Freshwater snail</name>
    <dbReference type="NCBI Taxonomy" id="112525"/>
    <lineage>
        <taxon>Eukaryota</taxon>
        <taxon>Metazoa</taxon>
        <taxon>Spiralia</taxon>
        <taxon>Lophotrochozoa</taxon>
        <taxon>Mollusca</taxon>
        <taxon>Gastropoda</taxon>
        <taxon>Heterobranchia</taxon>
        <taxon>Euthyneura</taxon>
        <taxon>Panpulmonata</taxon>
        <taxon>Hygrophila</taxon>
        <taxon>Lymnaeoidea</taxon>
        <taxon>Planorbidae</taxon>
        <taxon>Biomphalaria</taxon>
    </lineage>
</organism>
<protein>
    <submittedName>
        <fullName evidence="1">MORC family CW-type zinc finger protein 3</fullName>
    </submittedName>
</protein>
<dbReference type="PANTHER" id="PTHR23336">
    <property type="entry name" value="ZINC FINGER CW-TYPE COILED-COIL DOMAIN PROTEIN 3"/>
    <property type="match status" value="1"/>
</dbReference>
<dbReference type="EMBL" id="JASAOG010000052">
    <property type="protein sequence ID" value="KAK0057808.1"/>
    <property type="molecule type" value="Genomic_DNA"/>
</dbReference>